<sequence>MAAPATTEVQILSRRMVRPSSPSSQSRGVITLTPWDLKLLSVDYIQKGILFLKPPAAAYNANEQREEDGGKEEEENSSSVIISGLLSSFARALDYFFPLAGRLITAKHEDTNSLSIFLDCNDEGAEFIHASADKVTVSDVLAPLYIPPVVPSFFPLNGVVGCDGHSMPLLAVQVTELADGGIFVGCSLSHAVADGTSFWHFFNSWSHLSRDHHQVSIPNPPTIDRWFLDSCPPPIRLPFADQQDFIRRMPYPPVKECAFHFSARTIANIKSRANTEMGTDRISSLQALLGLLWCSVTRARRLDPAQETTYFVLVGCRSRLSPSLPATYLGNAITIVEAKSTAGELSEHGPGWAAFLLNQAVASSSEATLRDGLEMWTKEPSFSYMDQFKPCDLTTGSSPRFNIYGNDFGWGRPVAVRSGPGSKVDGKATIYPGADPGSMALEVSLSSQALSSLIQDQEFMQEVSNDEA</sequence>
<evidence type="ECO:0000313" key="3">
    <source>
        <dbReference type="Proteomes" id="UP000797356"/>
    </source>
</evidence>
<comment type="caution">
    <text evidence="2">The sequence shown here is derived from an EMBL/GenBank/DDBJ whole genome shotgun (WGS) entry which is preliminary data.</text>
</comment>
<name>A0A8K0I8R6_COCNU</name>
<dbReference type="PANTHER" id="PTHR31896:SF43">
    <property type="entry name" value="PROTEIN ENHANCED PSEUDOMONAS SUSCEPTIBILITY 1"/>
    <property type="match status" value="1"/>
</dbReference>
<evidence type="ECO:0000313" key="2">
    <source>
        <dbReference type="EMBL" id="KAG1342069.1"/>
    </source>
</evidence>
<dbReference type="Gene3D" id="3.30.559.10">
    <property type="entry name" value="Chloramphenicol acetyltransferase-like domain"/>
    <property type="match status" value="2"/>
</dbReference>
<dbReference type="Pfam" id="PF02458">
    <property type="entry name" value="Transferase"/>
    <property type="match status" value="1"/>
</dbReference>
<dbReference type="OrthoDB" id="595207at2759"/>
<dbReference type="PANTHER" id="PTHR31896">
    <property type="entry name" value="FAMILY REGULATORY PROTEIN, PUTATIVE (AFU_ORTHOLOGUE AFUA_3G14730)-RELATED"/>
    <property type="match status" value="1"/>
</dbReference>
<dbReference type="InterPro" id="IPR023213">
    <property type="entry name" value="CAT-like_dom_sf"/>
</dbReference>
<reference evidence="2" key="1">
    <citation type="journal article" date="2017" name="Gigascience">
        <title>The genome draft of coconut (Cocos nucifera).</title>
        <authorList>
            <person name="Xiao Y."/>
            <person name="Xu P."/>
            <person name="Fan H."/>
            <person name="Baudouin L."/>
            <person name="Xia W."/>
            <person name="Bocs S."/>
            <person name="Xu J."/>
            <person name="Li Q."/>
            <person name="Guo A."/>
            <person name="Zhou L."/>
            <person name="Li J."/>
            <person name="Wu Y."/>
            <person name="Ma Z."/>
            <person name="Armero A."/>
            <person name="Issali A.E."/>
            <person name="Liu N."/>
            <person name="Peng M."/>
            <person name="Yang Y."/>
        </authorList>
    </citation>
    <scope>NUCLEOTIDE SEQUENCE</scope>
    <source>
        <tissue evidence="2">Spear leaf of Hainan Tall coconut</tissue>
    </source>
</reference>
<protein>
    <submittedName>
        <fullName evidence="2">Putative acetyltransferase</fullName>
    </submittedName>
</protein>
<organism evidence="2 3">
    <name type="scientific">Cocos nucifera</name>
    <name type="common">Coconut palm</name>
    <dbReference type="NCBI Taxonomy" id="13894"/>
    <lineage>
        <taxon>Eukaryota</taxon>
        <taxon>Viridiplantae</taxon>
        <taxon>Streptophyta</taxon>
        <taxon>Embryophyta</taxon>
        <taxon>Tracheophyta</taxon>
        <taxon>Spermatophyta</taxon>
        <taxon>Magnoliopsida</taxon>
        <taxon>Liliopsida</taxon>
        <taxon>Arecaceae</taxon>
        <taxon>Arecoideae</taxon>
        <taxon>Cocoseae</taxon>
        <taxon>Attaleinae</taxon>
        <taxon>Cocos</taxon>
    </lineage>
</organism>
<evidence type="ECO:0000256" key="1">
    <source>
        <dbReference type="ARBA" id="ARBA00022679"/>
    </source>
</evidence>
<keyword evidence="3" id="KW-1185">Reference proteome</keyword>
<dbReference type="GO" id="GO:0016740">
    <property type="term" value="F:transferase activity"/>
    <property type="evidence" value="ECO:0007669"/>
    <property type="project" value="UniProtKB-KW"/>
</dbReference>
<keyword evidence="1" id="KW-0808">Transferase</keyword>
<dbReference type="AlphaFoldDB" id="A0A8K0I8R6"/>
<dbReference type="Proteomes" id="UP000797356">
    <property type="component" value="Chromosome 5"/>
</dbReference>
<proteinExistence type="predicted"/>
<reference evidence="2" key="2">
    <citation type="submission" date="2019-07" db="EMBL/GenBank/DDBJ databases">
        <authorList>
            <person name="Yang Y."/>
            <person name="Bocs S."/>
            <person name="Baudouin L."/>
        </authorList>
    </citation>
    <scope>NUCLEOTIDE SEQUENCE</scope>
    <source>
        <tissue evidence="2">Spear leaf of Hainan Tall coconut</tissue>
    </source>
</reference>
<dbReference type="InterPro" id="IPR051283">
    <property type="entry name" value="Sec_Metabolite_Acyltrans"/>
</dbReference>
<accession>A0A8K0I8R6</accession>
<dbReference type="EMBL" id="CM017876">
    <property type="protein sequence ID" value="KAG1342069.1"/>
    <property type="molecule type" value="Genomic_DNA"/>
</dbReference>
<gene>
    <name evidence="2" type="ORF">COCNU_05G002980</name>
</gene>